<accession>A0ACC1BYU1</accession>
<evidence type="ECO:0000313" key="1">
    <source>
        <dbReference type="EMBL" id="KAJ0105023.1"/>
    </source>
</evidence>
<proteinExistence type="predicted"/>
<name>A0ACC1BYU1_9ROSI</name>
<dbReference type="Proteomes" id="UP001164250">
    <property type="component" value="Chromosome 2"/>
</dbReference>
<gene>
    <name evidence="1" type="ORF">Patl1_19240</name>
</gene>
<dbReference type="EMBL" id="CM047898">
    <property type="protein sequence ID" value="KAJ0105023.1"/>
    <property type="molecule type" value="Genomic_DNA"/>
</dbReference>
<reference evidence="2" key="1">
    <citation type="journal article" date="2023" name="G3 (Bethesda)">
        <title>Genome assembly and association tests identify interacting loci associated with vigor, precocity, and sex in interspecific pistachio rootstocks.</title>
        <authorList>
            <person name="Palmer W."/>
            <person name="Jacygrad E."/>
            <person name="Sagayaradj S."/>
            <person name="Cavanaugh K."/>
            <person name="Han R."/>
            <person name="Bertier L."/>
            <person name="Beede B."/>
            <person name="Kafkas S."/>
            <person name="Golino D."/>
            <person name="Preece J."/>
            <person name="Michelmore R."/>
        </authorList>
    </citation>
    <scope>NUCLEOTIDE SEQUENCE [LARGE SCALE GENOMIC DNA]</scope>
</reference>
<keyword evidence="2" id="KW-1185">Reference proteome</keyword>
<organism evidence="1 2">
    <name type="scientific">Pistacia atlantica</name>
    <dbReference type="NCBI Taxonomy" id="434234"/>
    <lineage>
        <taxon>Eukaryota</taxon>
        <taxon>Viridiplantae</taxon>
        <taxon>Streptophyta</taxon>
        <taxon>Embryophyta</taxon>
        <taxon>Tracheophyta</taxon>
        <taxon>Spermatophyta</taxon>
        <taxon>Magnoliopsida</taxon>
        <taxon>eudicotyledons</taxon>
        <taxon>Gunneridae</taxon>
        <taxon>Pentapetalae</taxon>
        <taxon>rosids</taxon>
        <taxon>malvids</taxon>
        <taxon>Sapindales</taxon>
        <taxon>Anacardiaceae</taxon>
        <taxon>Pistacia</taxon>
    </lineage>
</organism>
<evidence type="ECO:0000313" key="2">
    <source>
        <dbReference type="Proteomes" id="UP001164250"/>
    </source>
</evidence>
<sequence>MEFKNSTEGAVFRVLRNAPPSHDLLNIQSFSSLNNLNKFISNNFDVGDFKWKLCLYPNGDKENKGEGHISVYLELAEMSSIPIGYVILFPNRHNEGKGKNISIYLSYDWSFNAKLFVNFILPVKNQRTGPHIEKKG</sequence>
<protein>
    <submittedName>
        <fullName evidence="1">Uncharacterized protein</fullName>
    </submittedName>
</protein>
<comment type="caution">
    <text evidence="1">The sequence shown here is derived from an EMBL/GenBank/DDBJ whole genome shotgun (WGS) entry which is preliminary data.</text>
</comment>